<dbReference type="InterPro" id="IPR011576">
    <property type="entry name" value="Pyridox_Oxase_N"/>
</dbReference>
<accession>A0A356LC76</accession>
<dbReference type="EMBL" id="DOEK01000005">
    <property type="protein sequence ID" value="HBP28524.1"/>
    <property type="molecule type" value="Genomic_DNA"/>
</dbReference>
<dbReference type="PANTHER" id="PTHR42815">
    <property type="entry name" value="FAD-BINDING, PUTATIVE (AFU_ORTHOLOGUE AFUA_6G07600)-RELATED"/>
    <property type="match status" value="1"/>
</dbReference>
<feature type="domain" description="Pyridoxamine 5'-phosphate oxidase N-terminal" evidence="1">
    <location>
        <begin position="43"/>
        <end position="151"/>
    </location>
</feature>
<gene>
    <name evidence="2" type="ORF">DD666_03800</name>
</gene>
<dbReference type="AlphaFoldDB" id="A0A356LC76"/>
<organism evidence="2 3">
    <name type="scientific">Advenella kashmirensis</name>
    <dbReference type="NCBI Taxonomy" id="310575"/>
    <lineage>
        <taxon>Bacteria</taxon>
        <taxon>Pseudomonadati</taxon>
        <taxon>Pseudomonadota</taxon>
        <taxon>Betaproteobacteria</taxon>
        <taxon>Burkholderiales</taxon>
        <taxon>Alcaligenaceae</taxon>
    </lineage>
</organism>
<proteinExistence type="predicted"/>
<protein>
    <submittedName>
        <fullName evidence="2">Pyridoxamine 5'-phosphate oxidase</fullName>
    </submittedName>
</protein>
<dbReference type="PANTHER" id="PTHR42815:SF2">
    <property type="entry name" value="FAD-BINDING, PUTATIVE (AFU_ORTHOLOGUE AFUA_6G07600)-RELATED"/>
    <property type="match status" value="1"/>
</dbReference>
<name>A0A356LC76_9BURK</name>
<comment type="caution">
    <text evidence="2">The sequence shown here is derived from an EMBL/GenBank/DDBJ whole genome shotgun (WGS) entry which is preliminary data.</text>
</comment>
<sequence>MSRAFSTITFTPAVRAAQEQYGSRERNSLFEEDSQERNAIAQRERAFIPDIDTFFMSSVGANGWPYVQHRGGPKGFLKILDDHTLGFADYAGNRQYISAGNLMNDDRVMLIVMDFAHRRRLKIWGRARIIHDSDEPQLLARLQMPAYRARVERGYIITVQALDFNCPQHITARFTEDEFAAMIETKESQ</sequence>
<evidence type="ECO:0000313" key="2">
    <source>
        <dbReference type="EMBL" id="HBP28524.1"/>
    </source>
</evidence>
<reference evidence="2 3" key="1">
    <citation type="journal article" date="2018" name="Nat. Biotechnol.">
        <title>A standardized bacterial taxonomy based on genome phylogeny substantially revises the tree of life.</title>
        <authorList>
            <person name="Parks D.H."/>
            <person name="Chuvochina M."/>
            <person name="Waite D.W."/>
            <person name="Rinke C."/>
            <person name="Skarshewski A."/>
            <person name="Chaumeil P.A."/>
            <person name="Hugenholtz P."/>
        </authorList>
    </citation>
    <scope>NUCLEOTIDE SEQUENCE [LARGE SCALE GENOMIC DNA]</scope>
    <source>
        <strain evidence="2">UBA10707</strain>
    </source>
</reference>
<dbReference type="Pfam" id="PF01243">
    <property type="entry name" value="PNPOx_N"/>
    <property type="match status" value="1"/>
</dbReference>
<dbReference type="SUPFAM" id="SSF50475">
    <property type="entry name" value="FMN-binding split barrel"/>
    <property type="match status" value="1"/>
</dbReference>
<dbReference type="InterPro" id="IPR012349">
    <property type="entry name" value="Split_barrel_FMN-bd"/>
</dbReference>
<evidence type="ECO:0000313" key="3">
    <source>
        <dbReference type="Proteomes" id="UP000264036"/>
    </source>
</evidence>
<dbReference type="Proteomes" id="UP000264036">
    <property type="component" value="Unassembled WGS sequence"/>
</dbReference>
<evidence type="ECO:0000259" key="1">
    <source>
        <dbReference type="Pfam" id="PF01243"/>
    </source>
</evidence>
<dbReference type="Gene3D" id="2.30.110.10">
    <property type="entry name" value="Electron Transport, Fmn-binding Protein, Chain A"/>
    <property type="match status" value="1"/>
</dbReference>